<evidence type="ECO:0000256" key="9">
    <source>
        <dbReference type="ARBA" id="ARBA00023224"/>
    </source>
</evidence>
<organism evidence="12">
    <name type="scientific">hydrothermal vent metagenome</name>
    <dbReference type="NCBI Taxonomy" id="652676"/>
    <lineage>
        <taxon>unclassified sequences</taxon>
        <taxon>metagenomes</taxon>
        <taxon>ecological metagenomes</taxon>
    </lineage>
</organism>
<evidence type="ECO:0000256" key="4">
    <source>
        <dbReference type="ARBA" id="ARBA00022500"/>
    </source>
</evidence>
<evidence type="ECO:0000259" key="11">
    <source>
        <dbReference type="PROSITE" id="PS50112"/>
    </source>
</evidence>
<keyword evidence="4" id="KW-0145">Chemotaxis</keyword>
<dbReference type="PANTHER" id="PTHR32089">
    <property type="entry name" value="METHYL-ACCEPTING CHEMOTAXIS PROTEIN MCPB"/>
    <property type="match status" value="1"/>
</dbReference>
<feature type="domain" description="Methyl-accepting transducer" evidence="10">
    <location>
        <begin position="242"/>
        <end position="478"/>
    </location>
</feature>
<dbReference type="SUPFAM" id="SSF58104">
    <property type="entry name" value="Methyl-accepting chemotaxis protein (MCP) signaling domain"/>
    <property type="match status" value="1"/>
</dbReference>
<evidence type="ECO:0000313" key="12">
    <source>
        <dbReference type="EMBL" id="CUS40619.1"/>
    </source>
</evidence>
<dbReference type="PROSITE" id="PS50112">
    <property type="entry name" value="PAS"/>
    <property type="match status" value="1"/>
</dbReference>
<dbReference type="AlphaFoldDB" id="A0A160TD02"/>
<dbReference type="GO" id="GO:0006935">
    <property type="term" value="P:chemotaxis"/>
    <property type="evidence" value="ECO:0007669"/>
    <property type="project" value="UniProtKB-KW"/>
</dbReference>
<dbReference type="Pfam" id="PF00015">
    <property type="entry name" value="MCPsignal"/>
    <property type="match status" value="1"/>
</dbReference>
<name>A0A160TD02_9ZZZZ</name>
<dbReference type="InterPro" id="IPR004089">
    <property type="entry name" value="MCPsignal_dom"/>
</dbReference>
<dbReference type="CDD" id="cd00130">
    <property type="entry name" value="PAS"/>
    <property type="match status" value="1"/>
</dbReference>
<keyword evidence="5" id="KW-0997">Cell inner membrane</keyword>
<keyword evidence="3" id="KW-0488">Methylation</keyword>
<comment type="subcellular location">
    <subcellularLocation>
        <location evidence="1">Cell inner membrane</location>
        <topology evidence="1">Multi-pass membrane protein</topology>
    </subcellularLocation>
</comment>
<dbReference type="EMBL" id="CZQC01000021">
    <property type="protein sequence ID" value="CUS40619.1"/>
    <property type="molecule type" value="Genomic_DNA"/>
</dbReference>
<evidence type="ECO:0000259" key="10">
    <source>
        <dbReference type="PROSITE" id="PS50111"/>
    </source>
</evidence>
<dbReference type="SUPFAM" id="SSF55785">
    <property type="entry name" value="PYP-like sensor domain (PAS domain)"/>
    <property type="match status" value="1"/>
</dbReference>
<keyword evidence="9" id="KW-0807">Transducer</keyword>
<dbReference type="PANTHER" id="PTHR32089:SF112">
    <property type="entry name" value="LYSOZYME-LIKE PROTEIN-RELATED"/>
    <property type="match status" value="1"/>
</dbReference>
<evidence type="ECO:0000256" key="6">
    <source>
        <dbReference type="ARBA" id="ARBA00022692"/>
    </source>
</evidence>
<feature type="domain" description="PAS" evidence="11">
    <location>
        <begin position="25"/>
        <end position="76"/>
    </location>
</feature>
<evidence type="ECO:0000256" key="8">
    <source>
        <dbReference type="ARBA" id="ARBA00023136"/>
    </source>
</evidence>
<dbReference type="PROSITE" id="PS50111">
    <property type="entry name" value="CHEMOTAXIS_TRANSDUC_2"/>
    <property type="match status" value="1"/>
</dbReference>
<keyword evidence="12" id="KW-0675">Receptor</keyword>
<accession>A0A160TD02</accession>
<proteinExistence type="predicted"/>
<evidence type="ECO:0000256" key="1">
    <source>
        <dbReference type="ARBA" id="ARBA00004429"/>
    </source>
</evidence>
<sequence>MRNNQPVNNNEVSLKDNASLVSSTNLKGVITHCNDAFVNISGFSHNELIGAPHNLVRHPDMPEVAFSSMWQTLKSGQHWLGMVKNRTKDGGFYWVDAYVTPLQDNGEIIGYESVRVKPSREQITRAEKAYKTLRQKRSPFPIAHRWRPLIPQLAIWGALIAAMAVLKADWLVTSGALIAAFASILIQRQTERKLGIGSTKVINDELMAWIYTGHFGSQGAIEFALYAQRRRLQTVLVRIADNADHLKQATLTTLDLSGTTLKRVKEQHSHTQAVGKTSHHIQAIAKQILDNSNSSAAASSSANTTAQQGLHDMGVMVTQTESLQGELRSTAEAVSRLTAEVQAVNRFLQAISDIAEQTNLLALNAAIEAARAGDQGRGFAVVADEVRNLARRTQESAAEIQTIVNGLNQHSEFAVEAMKQGEQSTDHTLELAQKITDVFANIRSGLNDIKHITDTNRDSVDEQSRAAESIHNNLSQLETLAQDAESLAGGMNKECDNLALLMNDQNQIIHRFQQGI</sequence>
<dbReference type="GO" id="GO:0007165">
    <property type="term" value="P:signal transduction"/>
    <property type="evidence" value="ECO:0007669"/>
    <property type="project" value="UniProtKB-KW"/>
</dbReference>
<keyword evidence="2" id="KW-1003">Cell membrane</keyword>
<dbReference type="Pfam" id="PF08447">
    <property type="entry name" value="PAS_3"/>
    <property type="match status" value="1"/>
</dbReference>
<dbReference type="InterPro" id="IPR013655">
    <property type="entry name" value="PAS_fold_3"/>
</dbReference>
<dbReference type="InterPro" id="IPR000014">
    <property type="entry name" value="PAS"/>
</dbReference>
<dbReference type="InterPro" id="IPR035965">
    <property type="entry name" value="PAS-like_dom_sf"/>
</dbReference>
<dbReference type="CDD" id="cd11386">
    <property type="entry name" value="MCP_signal"/>
    <property type="match status" value="1"/>
</dbReference>
<evidence type="ECO:0000256" key="5">
    <source>
        <dbReference type="ARBA" id="ARBA00022519"/>
    </source>
</evidence>
<evidence type="ECO:0000256" key="3">
    <source>
        <dbReference type="ARBA" id="ARBA00022481"/>
    </source>
</evidence>
<keyword evidence="7" id="KW-1133">Transmembrane helix</keyword>
<dbReference type="SMART" id="SM00283">
    <property type="entry name" value="MA"/>
    <property type="match status" value="1"/>
</dbReference>
<dbReference type="NCBIfam" id="TIGR00229">
    <property type="entry name" value="sensory_box"/>
    <property type="match status" value="1"/>
</dbReference>
<gene>
    <name evidence="12" type="ORF">MGWOODY_Tha105</name>
</gene>
<dbReference type="Gene3D" id="3.30.450.20">
    <property type="entry name" value="PAS domain"/>
    <property type="match status" value="1"/>
</dbReference>
<dbReference type="Gene3D" id="1.10.287.950">
    <property type="entry name" value="Methyl-accepting chemotaxis protein"/>
    <property type="match status" value="1"/>
</dbReference>
<reference evidence="12" key="1">
    <citation type="submission" date="2015-10" db="EMBL/GenBank/DDBJ databases">
        <authorList>
            <person name="Gilbert D.G."/>
        </authorList>
    </citation>
    <scope>NUCLEOTIDE SEQUENCE</scope>
</reference>
<dbReference type="GO" id="GO:0005886">
    <property type="term" value="C:plasma membrane"/>
    <property type="evidence" value="ECO:0007669"/>
    <property type="project" value="UniProtKB-SubCell"/>
</dbReference>
<evidence type="ECO:0000256" key="7">
    <source>
        <dbReference type="ARBA" id="ARBA00022989"/>
    </source>
</evidence>
<keyword evidence="6" id="KW-0812">Transmembrane</keyword>
<evidence type="ECO:0000256" key="2">
    <source>
        <dbReference type="ARBA" id="ARBA00022475"/>
    </source>
</evidence>
<protein>
    <submittedName>
        <fullName evidence="12">Aerotaxis sensor receptor protein</fullName>
    </submittedName>
</protein>
<dbReference type="FunFam" id="3.30.450.20:FF:000046">
    <property type="entry name" value="Aerotaxis sensor receptor"/>
    <property type="match status" value="1"/>
</dbReference>
<keyword evidence="8" id="KW-0472">Membrane</keyword>